<gene>
    <name evidence="2" type="ORF">Y88_3022</name>
</gene>
<protein>
    <submittedName>
        <fullName evidence="2">Uncharacterized protein</fullName>
    </submittedName>
</protein>
<dbReference type="STRING" id="983920.Y88_3022"/>
<evidence type="ECO:0000256" key="1">
    <source>
        <dbReference type="SAM" id="MobiDB-lite"/>
    </source>
</evidence>
<evidence type="ECO:0000313" key="2">
    <source>
        <dbReference type="EMBL" id="EGD57696.1"/>
    </source>
</evidence>
<dbReference type="HOGENOM" id="CLU_3330863_0_0_5"/>
<proteinExistence type="predicted"/>
<accession>F1ZC98</accession>
<organism evidence="2 3">
    <name type="scientific">Novosphingobium nitrogenifigens DSM 19370</name>
    <dbReference type="NCBI Taxonomy" id="983920"/>
    <lineage>
        <taxon>Bacteria</taxon>
        <taxon>Pseudomonadati</taxon>
        <taxon>Pseudomonadota</taxon>
        <taxon>Alphaproteobacteria</taxon>
        <taxon>Sphingomonadales</taxon>
        <taxon>Sphingomonadaceae</taxon>
        <taxon>Novosphingobium</taxon>
    </lineage>
</organism>
<dbReference type="EMBL" id="AEWJ01000054">
    <property type="protein sequence ID" value="EGD57696.1"/>
    <property type="molecule type" value="Genomic_DNA"/>
</dbReference>
<dbReference type="InParanoid" id="F1ZC98"/>
<comment type="caution">
    <text evidence="2">The sequence shown here is derived from an EMBL/GenBank/DDBJ whole genome shotgun (WGS) entry which is preliminary data.</text>
</comment>
<feature type="region of interest" description="Disordered" evidence="1">
    <location>
        <begin position="1"/>
        <end position="38"/>
    </location>
</feature>
<name>F1ZC98_9SPHN</name>
<keyword evidence="3" id="KW-1185">Reference proteome</keyword>
<dbReference type="Proteomes" id="UP000004728">
    <property type="component" value="Unassembled WGS sequence"/>
</dbReference>
<reference evidence="2 3" key="1">
    <citation type="journal article" date="2012" name="J. Bacteriol.">
        <title>Draft Genome Sequence of Novosphingobium nitrogenifigens Y88T.</title>
        <authorList>
            <person name="Strabala T.J."/>
            <person name="Macdonald L."/>
            <person name="Liu V."/>
            <person name="Smit A.M."/>
        </authorList>
    </citation>
    <scope>NUCLEOTIDE SEQUENCE [LARGE SCALE GENOMIC DNA]</scope>
    <source>
        <strain evidence="2 3">DSM 19370</strain>
    </source>
</reference>
<dbReference type="AlphaFoldDB" id="F1ZC98"/>
<evidence type="ECO:0000313" key="3">
    <source>
        <dbReference type="Proteomes" id="UP000004728"/>
    </source>
</evidence>
<sequence length="38" mass="3975">MPEAVILTRNDRPRKPLTSPKKAAACTDPAPGISRSAG</sequence>